<evidence type="ECO:0000256" key="1">
    <source>
        <dbReference type="ARBA" id="ARBA00004225"/>
    </source>
</evidence>
<evidence type="ECO:0000256" key="15">
    <source>
        <dbReference type="RuleBase" id="RU004430"/>
    </source>
</evidence>
<dbReference type="GO" id="GO:0008137">
    <property type="term" value="F:NADH dehydrogenase (ubiquinone) activity"/>
    <property type="evidence" value="ECO:0007669"/>
    <property type="project" value="UniProtKB-UniRule"/>
</dbReference>
<dbReference type="Gene3D" id="1.20.120.1200">
    <property type="entry name" value="NADH-ubiquinone/plastoquinone oxidoreductase chain 6, subunit NuoJ"/>
    <property type="match status" value="1"/>
</dbReference>
<comment type="similarity">
    <text evidence="2 15">Belongs to the complex I subunit 6 family.</text>
</comment>
<keyword evidence="9 15" id="KW-0249">Electron transport</keyword>
<evidence type="ECO:0000256" key="10">
    <source>
        <dbReference type="ARBA" id="ARBA00022989"/>
    </source>
</evidence>
<keyword evidence="16" id="KW-0732">Signal</keyword>
<keyword evidence="11 15" id="KW-0520">NAD</keyword>
<comment type="function">
    <text evidence="15">Core subunit of the mitochondrial membrane respiratory chain NADH dehydrogenase (Complex I) which catalyzes electron transfer from NADH through the respiratory chain, using ubiquinone as an electron acceptor. Essential for the catalytic activity and assembly of complex I.</text>
</comment>
<keyword evidence="8 15" id="KW-1278">Translocase</keyword>
<gene>
    <name evidence="17" type="primary">ND6</name>
</gene>
<dbReference type="InterPro" id="IPR001457">
    <property type="entry name" value="NADH_UbQ/plastoQ_OxRdtase_su6"/>
</dbReference>
<dbReference type="GeneID" id="67122882"/>
<comment type="catalytic activity">
    <reaction evidence="14 15">
        <text>a ubiquinone + NADH + 5 H(+)(in) = a ubiquinol + NAD(+) + 4 H(+)(out)</text>
        <dbReference type="Rhea" id="RHEA:29091"/>
        <dbReference type="Rhea" id="RHEA-COMP:9565"/>
        <dbReference type="Rhea" id="RHEA-COMP:9566"/>
        <dbReference type="ChEBI" id="CHEBI:15378"/>
        <dbReference type="ChEBI" id="CHEBI:16389"/>
        <dbReference type="ChEBI" id="CHEBI:17976"/>
        <dbReference type="ChEBI" id="CHEBI:57540"/>
        <dbReference type="ChEBI" id="CHEBI:57945"/>
        <dbReference type="EC" id="7.1.1.2"/>
    </reaction>
</comment>
<keyword evidence="12 15" id="KW-0496">Mitochondrion</keyword>
<keyword evidence="7 15" id="KW-0812">Transmembrane</keyword>
<dbReference type="InterPro" id="IPR050269">
    <property type="entry name" value="ComplexI_Subunit6"/>
</dbReference>
<evidence type="ECO:0000256" key="14">
    <source>
        <dbReference type="ARBA" id="ARBA00049551"/>
    </source>
</evidence>
<feature type="chain" id="PRO_5033967530" description="NADH-ubiquinone oxidoreductase chain 6" evidence="16">
    <location>
        <begin position="16"/>
        <end position="173"/>
    </location>
</feature>
<evidence type="ECO:0000256" key="16">
    <source>
        <dbReference type="SAM" id="SignalP"/>
    </source>
</evidence>
<keyword evidence="13 15" id="KW-0472">Membrane</keyword>
<feature type="transmembrane region" description="Helical" evidence="15">
    <location>
        <begin position="143"/>
        <end position="162"/>
    </location>
</feature>
<evidence type="ECO:0000256" key="11">
    <source>
        <dbReference type="ARBA" id="ARBA00023027"/>
    </source>
</evidence>
<dbReference type="EMBL" id="EF506764">
    <property type="protein sequence ID" value="ABO64371.1"/>
    <property type="molecule type" value="Genomic_DNA"/>
</dbReference>
<evidence type="ECO:0000256" key="13">
    <source>
        <dbReference type="ARBA" id="ARBA00023136"/>
    </source>
</evidence>
<evidence type="ECO:0000313" key="17">
    <source>
        <dbReference type="EMBL" id="ABO64371.1"/>
    </source>
</evidence>
<evidence type="ECO:0000256" key="5">
    <source>
        <dbReference type="ARBA" id="ARBA00022448"/>
    </source>
</evidence>
<accession>A4LBB3</accession>
<keyword evidence="10 15" id="KW-1133">Transmembrane helix</keyword>
<dbReference type="RefSeq" id="YP_010133522.1">
    <property type="nucleotide sequence ID" value="NC_056780.1"/>
</dbReference>
<evidence type="ECO:0000256" key="12">
    <source>
        <dbReference type="ARBA" id="ARBA00023128"/>
    </source>
</evidence>
<name>A4LBB3_ACALA</name>
<dbReference type="GO" id="GO:0031966">
    <property type="term" value="C:mitochondrial membrane"/>
    <property type="evidence" value="ECO:0007669"/>
    <property type="project" value="UniProtKB-SubCell"/>
</dbReference>
<keyword evidence="6 15" id="KW-0679">Respiratory chain</keyword>
<geneLocation type="mitochondrion" evidence="17"/>
<keyword evidence="15" id="KW-0830">Ubiquinone</keyword>
<reference evidence="17" key="1">
    <citation type="journal article" date="2008" name="DNA Seq.">
        <title>Complete mitochondrial DNA sequence of the yellowfin seabream Acanthopagrus latus and a genomic comparison among closely related sparid species.</title>
        <authorList>
            <person name="Xia J."/>
            <person name="Xia K."/>
            <person name="Jiang S."/>
        </authorList>
    </citation>
    <scope>NUCLEOTIDE SEQUENCE</scope>
</reference>
<dbReference type="CTD" id="4541"/>
<evidence type="ECO:0000256" key="4">
    <source>
        <dbReference type="ARBA" id="ARBA00021095"/>
    </source>
</evidence>
<dbReference type="AlphaFoldDB" id="A4LBB3"/>
<dbReference type="InterPro" id="IPR042106">
    <property type="entry name" value="Nuo/plastoQ_OxRdtase_6_NuoJ"/>
</dbReference>
<keyword evidence="5 15" id="KW-0813">Transport</keyword>
<dbReference type="Pfam" id="PF00499">
    <property type="entry name" value="Oxidored_q3"/>
    <property type="match status" value="1"/>
</dbReference>
<dbReference type="PANTHER" id="PTHR11435:SF1">
    <property type="entry name" value="NADH-UBIQUINONE OXIDOREDUCTASE CHAIN 6"/>
    <property type="match status" value="1"/>
</dbReference>
<evidence type="ECO:0000313" key="18">
    <source>
        <dbReference type="EMBL" id="QPG24560.1"/>
    </source>
</evidence>
<dbReference type="PANTHER" id="PTHR11435">
    <property type="entry name" value="NADH UBIQUINONE OXIDOREDUCTASE SUBUNIT ND6"/>
    <property type="match status" value="1"/>
</dbReference>
<protein>
    <recommendedName>
        <fullName evidence="4 15">NADH-ubiquinone oxidoreductase chain 6</fullName>
        <ecNumber evidence="3 15">7.1.1.2</ecNumber>
    </recommendedName>
</protein>
<dbReference type="EC" id="7.1.1.2" evidence="3 15"/>
<sequence length="173" mass="18319">MSFFMSLLLLGLVLGLVVVASNPSPYFAALGLVAAAGVGCGILVWHGGSFLCFILFLIYLGGMLVVFAYCAALAADSHWESLGSRSVAVSLSAYGAAVGVFVVILHGGWYKSSWLTAEEFNELVMHRGDAVGVATMYLAGGKMLMIAAWTLLLTLFVVMELVRGMSRGTLRSI</sequence>
<feature type="transmembrane region" description="Helical" evidence="15">
    <location>
        <begin position="87"/>
        <end position="109"/>
    </location>
</feature>
<evidence type="ECO:0000256" key="6">
    <source>
        <dbReference type="ARBA" id="ARBA00022660"/>
    </source>
</evidence>
<feature type="signal peptide" evidence="16">
    <location>
        <begin position="1"/>
        <end position="15"/>
    </location>
</feature>
<evidence type="ECO:0000256" key="7">
    <source>
        <dbReference type="ARBA" id="ARBA00022692"/>
    </source>
</evidence>
<evidence type="ECO:0000256" key="8">
    <source>
        <dbReference type="ARBA" id="ARBA00022967"/>
    </source>
</evidence>
<proteinExistence type="inferred from homology"/>
<dbReference type="OrthoDB" id="9837654at2759"/>
<evidence type="ECO:0000256" key="3">
    <source>
        <dbReference type="ARBA" id="ARBA00012944"/>
    </source>
</evidence>
<reference evidence="18" key="2">
    <citation type="submission" date="2020-01" db="EMBL/GenBank/DDBJ databases">
        <title>Acanthopagrus latus from China Beibu Gulf mitochondrion, complete genome.</title>
        <authorList>
            <person name="Peng M."/>
            <person name="Chen X."/>
            <person name="Zeng D."/>
            <person name="Yang C."/>
            <person name="Zhu W."/>
        </authorList>
    </citation>
    <scope>NUCLEOTIDE SEQUENCE</scope>
</reference>
<feature type="transmembrane region" description="Helical" evidence="15">
    <location>
        <begin position="45"/>
        <end position="75"/>
    </location>
</feature>
<evidence type="ECO:0000256" key="2">
    <source>
        <dbReference type="ARBA" id="ARBA00005698"/>
    </source>
</evidence>
<evidence type="ECO:0000256" key="9">
    <source>
        <dbReference type="ARBA" id="ARBA00022982"/>
    </source>
</evidence>
<organism evidence="17">
    <name type="scientific">Acanthopagrus latus</name>
    <name type="common">Yellowfin seabream</name>
    <name type="synonym">Sparus latus</name>
    <dbReference type="NCBI Taxonomy" id="8177"/>
    <lineage>
        <taxon>Eukaryota</taxon>
        <taxon>Metazoa</taxon>
        <taxon>Chordata</taxon>
        <taxon>Craniata</taxon>
        <taxon>Vertebrata</taxon>
        <taxon>Euteleostomi</taxon>
        <taxon>Actinopterygii</taxon>
        <taxon>Neopterygii</taxon>
        <taxon>Teleostei</taxon>
        <taxon>Neoteleostei</taxon>
        <taxon>Acanthomorphata</taxon>
        <taxon>Eupercaria</taxon>
        <taxon>Spariformes</taxon>
        <taxon>Sparidae</taxon>
        <taxon>Acanthopagrus</taxon>
    </lineage>
</organism>
<dbReference type="EMBL" id="MN909968">
    <property type="protein sequence ID" value="QPG24560.1"/>
    <property type="molecule type" value="Genomic_DNA"/>
</dbReference>
<comment type="subcellular location">
    <subcellularLocation>
        <location evidence="1 15">Mitochondrion membrane</location>
        <topology evidence="1 15">Multi-pass membrane protein</topology>
    </subcellularLocation>
</comment>